<feature type="transmembrane region" description="Helical" evidence="7">
    <location>
        <begin position="148"/>
        <end position="165"/>
    </location>
</feature>
<protein>
    <recommendedName>
        <fullName evidence="8">Major facilitator superfamily (MFS) profile domain-containing protein</fullName>
    </recommendedName>
</protein>
<evidence type="ECO:0000313" key="10">
    <source>
        <dbReference type="Proteomes" id="UP000267250"/>
    </source>
</evidence>
<feature type="transmembrane region" description="Helical" evidence="7">
    <location>
        <begin position="12"/>
        <end position="38"/>
    </location>
</feature>
<feature type="transmembrane region" description="Helical" evidence="7">
    <location>
        <begin position="44"/>
        <end position="68"/>
    </location>
</feature>
<feature type="transmembrane region" description="Helical" evidence="7">
    <location>
        <begin position="75"/>
        <end position="97"/>
    </location>
</feature>
<feature type="transmembrane region" description="Helical" evidence="7">
    <location>
        <begin position="374"/>
        <end position="394"/>
    </location>
</feature>
<dbReference type="SUPFAM" id="SSF103473">
    <property type="entry name" value="MFS general substrate transporter"/>
    <property type="match status" value="1"/>
</dbReference>
<keyword evidence="10" id="KW-1185">Reference proteome</keyword>
<dbReference type="PANTHER" id="PTHR23513:SF6">
    <property type="entry name" value="MAJOR FACILITATOR SUPERFAMILY ASSOCIATED DOMAIN-CONTAINING PROTEIN"/>
    <property type="match status" value="1"/>
</dbReference>
<evidence type="ECO:0000259" key="8">
    <source>
        <dbReference type="PROSITE" id="PS50850"/>
    </source>
</evidence>
<evidence type="ECO:0000256" key="5">
    <source>
        <dbReference type="ARBA" id="ARBA00022989"/>
    </source>
</evidence>
<dbReference type="CDD" id="cd06173">
    <property type="entry name" value="MFS_MefA_like"/>
    <property type="match status" value="1"/>
</dbReference>
<keyword evidence="6 7" id="KW-0472">Membrane</keyword>
<dbReference type="RefSeq" id="WP_127017617.1">
    <property type="nucleotide sequence ID" value="NZ_CP016379.1"/>
</dbReference>
<name>A0A3Q9HRS3_9FIRM</name>
<dbReference type="KEGG" id="aft:BBF96_13135"/>
<dbReference type="GO" id="GO:0022857">
    <property type="term" value="F:transmembrane transporter activity"/>
    <property type="evidence" value="ECO:0007669"/>
    <property type="project" value="InterPro"/>
</dbReference>
<sequence>MEERKLFNKNFLLLWIGQSTSILGNRIHHMAVIFWLQFKYNSTFLLGTVMSITTLTMALVSSLAGVIVDRYSRKWIIIISDLLSGFLVFIIAILAFFDQLRGWHLIFFAPFLASCSAFLLPAIQSVYPDIVNEKDLLRANSINSISSRIFQIIGPGIAGVIYQLFSIGFLFLIDSLTFLISGFLEIFIDIPASRKVERKKNSFIIDFENGINLILKNKSLLAVIVYTAMLNIFGAPLLVVLPKYLQYNLKATPILAAFIFSAKPLGSFLALFFTSLVAPDRKSQWNLFLYSSLGVWILTALCGVIINGYFVIIAYILMGVLNVFSHMTLNTNLQLYVSREERGRFFGLFGTMALAFSPLSMFVMGVIGQYVNVPYIYIVAGLINIAIILYLCIFHTEFREIFQLSKERLNTLESINS</sequence>
<accession>A0A3Q9HRS3</accession>
<evidence type="ECO:0000256" key="3">
    <source>
        <dbReference type="ARBA" id="ARBA00022475"/>
    </source>
</evidence>
<feature type="transmembrane region" description="Helical" evidence="7">
    <location>
        <begin position="103"/>
        <end position="127"/>
    </location>
</feature>
<comment type="subcellular location">
    <subcellularLocation>
        <location evidence="1">Cell membrane</location>
        <topology evidence="1">Multi-pass membrane protein</topology>
    </subcellularLocation>
</comment>
<feature type="transmembrane region" description="Helical" evidence="7">
    <location>
        <begin position="312"/>
        <end position="333"/>
    </location>
</feature>
<keyword evidence="4 7" id="KW-0812">Transmembrane</keyword>
<dbReference type="Proteomes" id="UP000267250">
    <property type="component" value="Chromosome"/>
</dbReference>
<dbReference type="OrthoDB" id="9775268at2"/>
<organism evidence="9 10">
    <name type="scientific">Anoxybacter fermentans</name>
    <dbReference type="NCBI Taxonomy" id="1323375"/>
    <lineage>
        <taxon>Bacteria</taxon>
        <taxon>Bacillati</taxon>
        <taxon>Bacillota</taxon>
        <taxon>Clostridia</taxon>
        <taxon>Halanaerobiales</taxon>
        <taxon>Anoxybacter</taxon>
    </lineage>
</organism>
<reference evidence="9 10" key="1">
    <citation type="submission" date="2016-07" db="EMBL/GenBank/DDBJ databases">
        <title>Genome and transcriptome analysis of iron-reducing fermentative bacteria Anoxybacter fermentans.</title>
        <authorList>
            <person name="Zeng X."/>
            <person name="Shao Z."/>
        </authorList>
    </citation>
    <scope>NUCLEOTIDE SEQUENCE [LARGE SCALE GENOMIC DNA]</scope>
    <source>
        <strain evidence="9 10">DY22613</strain>
    </source>
</reference>
<dbReference type="PROSITE" id="PS50850">
    <property type="entry name" value="MFS"/>
    <property type="match status" value="1"/>
</dbReference>
<feature type="domain" description="Major facilitator superfamily (MFS) profile" evidence="8">
    <location>
        <begin position="10"/>
        <end position="399"/>
    </location>
</feature>
<keyword evidence="5 7" id="KW-1133">Transmembrane helix</keyword>
<dbReference type="GO" id="GO:0005886">
    <property type="term" value="C:plasma membrane"/>
    <property type="evidence" value="ECO:0007669"/>
    <property type="project" value="UniProtKB-SubCell"/>
</dbReference>
<dbReference type="InterPro" id="IPR020846">
    <property type="entry name" value="MFS_dom"/>
</dbReference>
<dbReference type="AlphaFoldDB" id="A0A3Q9HRS3"/>
<evidence type="ECO:0000256" key="4">
    <source>
        <dbReference type="ARBA" id="ARBA00022692"/>
    </source>
</evidence>
<gene>
    <name evidence="9" type="ORF">BBF96_13135</name>
</gene>
<evidence type="ECO:0000256" key="7">
    <source>
        <dbReference type="SAM" id="Phobius"/>
    </source>
</evidence>
<keyword evidence="2" id="KW-0813">Transport</keyword>
<dbReference type="Pfam" id="PF07690">
    <property type="entry name" value="MFS_1"/>
    <property type="match status" value="1"/>
</dbReference>
<dbReference type="PANTHER" id="PTHR23513">
    <property type="entry name" value="INTEGRAL MEMBRANE EFFLUX PROTEIN-RELATED"/>
    <property type="match status" value="1"/>
</dbReference>
<evidence type="ECO:0000256" key="2">
    <source>
        <dbReference type="ARBA" id="ARBA00022448"/>
    </source>
</evidence>
<feature type="transmembrane region" description="Helical" evidence="7">
    <location>
        <begin position="220"/>
        <end position="241"/>
    </location>
</feature>
<feature type="transmembrane region" description="Helical" evidence="7">
    <location>
        <begin position="345"/>
        <end position="368"/>
    </location>
</feature>
<keyword evidence="3" id="KW-1003">Cell membrane</keyword>
<dbReference type="InterPro" id="IPR011701">
    <property type="entry name" value="MFS"/>
</dbReference>
<proteinExistence type="predicted"/>
<evidence type="ECO:0000256" key="6">
    <source>
        <dbReference type="ARBA" id="ARBA00023136"/>
    </source>
</evidence>
<feature type="transmembrane region" description="Helical" evidence="7">
    <location>
        <begin position="253"/>
        <end position="273"/>
    </location>
</feature>
<dbReference type="Gene3D" id="1.20.1250.20">
    <property type="entry name" value="MFS general substrate transporter like domains"/>
    <property type="match status" value="1"/>
</dbReference>
<dbReference type="InterPro" id="IPR036259">
    <property type="entry name" value="MFS_trans_sf"/>
</dbReference>
<evidence type="ECO:0000256" key="1">
    <source>
        <dbReference type="ARBA" id="ARBA00004651"/>
    </source>
</evidence>
<evidence type="ECO:0000313" key="9">
    <source>
        <dbReference type="EMBL" id="AZR74261.1"/>
    </source>
</evidence>
<dbReference type="EMBL" id="CP016379">
    <property type="protein sequence ID" value="AZR74261.1"/>
    <property type="molecule type" value="Genomic_DNA"/>
</dbReference>